<dbReference type="Pfam" id="PF20237">
    <property type="entry name" value="DUF6594"/>
    <property type="match status" value="1"/>
</dbReference>
<evidence type="ECO:0000313" key="5">
    <source>
        <dbReference type="Proteomes" id="UP000799324"/>
    </source>
</evidence>
<evidence type="ECO:0000259" key="3">
    <source>
        <dbReference type="Pfam" id="PF20237"/>
    </source>
</evidence>
<accession>A0A6A6TRU9</accession>
<feature type="domain" description="DUF6594" evidence="3">
    <location>
        <begin position="85"/>
        <end position="344"/>
    </location>
</feature>
<name>A0A6A6TRU9_9PLEO</name>
<dbReference type="EMBL" id="MU004291">
    <property type="protein sequence ID" value="KAF2661877.1"/>
    <property type="molecule type" value="Genomic_DNA"/>
</dbReference>
<keyword evidence="2" id="KW-0812">Transmembrane</keyword>
<evidence type="ECO:0000256" key="1">
    <source>
        <dbReference type="SAM" id="MobiDB-lite"/>
    </source>
</evidence>
<gene>
    <name evidence="4" type="ORF">K491DRAFT_773470</name>
</gene>
<dbReference type="Proteomes" id="UP000799324">
    <property type="component" value="Unassembled WGS sequence"/>
</dbReference>
<keyword evidence="5" id="KW-1185">Reference proteome</keyword>
<keyword evidence="2" id="KW-1133">Transmembrane helix</keyword>
<feature type="transmembrane region" description="Helical" evidence="2">
    <location>
        <begin position="308"/>
        <end position="326"/>
    </location>
</feature>
<dbReference type="PANTHER" id="PTHR34502">
    <property type="entry name" value="DUF6594 DOMAIN-CONTAINING PROTEIN-RELATED"/>
    <property type="match status" value="1"/>
</dbReference>
<keyword evidence="2" id="KW-0472">Membrane</keyword>
<evidence type="ECO:0000313" key="4">
    <source>
        <dbReference type="EMBL" id="KAF2661877.1"/>
    </source>
</evidence>
<dbReference type="PANTHER" id="PTHR34502:SF5">
    <property type="entry name" value="DUF6594 DOMAIN-CONTAINING PROTEIN"/>
    <property type="match status" value="1"/>
</dbReference>
<dbReference type="AlphaFoldDB" id="A0A6A6TRU9"/>
<sequence length="374" mass="42476">MVESRPVELSPDPVAQTLSGAEDSDSSHDDSGQKALVAEASPHSPPRHSRKSTFWTLSYKGSPEVPDGRFKELTNESVAEYPLGYPSLAAYQNSHPTHRVYRRFGTLRNRVILYRQWKLAKLEQDLFELDVADDKPSNKHRIQSLRMDQADNSSKRIELIEVIDKELKEYDELLEREQRSGLLQKPAKRHFRSLINYLWNRKPIVKSEIALLKRQDDFIMLSEQTESPIEHVIDALIYRFRIAWIRNLFSEKAQREKIDKTKDKYTYLTSTDRIRTSARIVASVLAIAVIGVPLYILAANNVCNRTRLTVLFISLAAFPAAIYTAARPKNLDLFAATATYCAVLSTFFVATSSLNLGQGGPNSFLNTYNGTLLP</sequence>
<feature type="transmembrane region" description="Helical" evidence="2">
    <location>
        <begin position="333"/>
        <end position="354"/>
    </location>
</feature>
<organism evidence="4 5">
    <name type="scientific">Lophiostoma macrostomum CBS 122681</name>
    <dbReference type="NCBI Taxonomy" id="1314788"/>
    <lineage>
        <taxon>Eukaryota</taxon>
        <taxon>Fungi</taxon>
        <taxon>Dikarya</taxon>
        <taxon>Ascomycota</taxon>
        <taxon>Pezizomycotina</taxon>
        <taxon>Dothideomycetes</taxon>
        <taxon>Pleosporomycetidae</taxon>
        <taxon>Pleosporales</taxon>
        <taxon>Lophiostomataceae</taxon>
        <taxon>Lophiostoma</taxon>
    </lineage>
</organism>
<proteinExistence type="predicted"/>
<feature type="region of interest" description="Disordered" evidence="1">
    <location>
        <begin position="1"/>
        <end position="52"/>
    </location>
</feature>
<dbReference type="OrthoDB" id="3533814at2759"/>
<dbReference type="InterPro" id="IPR046529">
    <property type="entry name" value="DUF6594"/>
</dbReference>
<evidence type="ECO:0000256" key="2">
    <source>
        <dbReference type="SAM" id="Phobius"/>
    </source>
</evidence>
<reference evidence="4" key="1">
    <citation type="journal article" date="2020" name="Stud. Mycol.">
        <title>101 Dothideomycetes genomes: a test case for predicting lifestyles and emergence of pathogens.</title>
        <authorList>
            <person name="Haridas S."/>
            <person name="Albert R."/>
            <person name="Binder M."/>
            <person name="Bloem J."/>
            <person name="Labutti K."/>
            <person name="Salamov A."/>
            <person name="Andreopoulos B."/>
            <person name="Baker S."/>
            <person name="Barry K."/>
            <person name="Bills G."/>
            <person name="Bluhm B."/>
            <person name="Cannon C."/>
            <person name="Castanera R."/>
            <person name="Culley D."/>
            <person name="Daum C."/>
            <person name="Ezra D."/>
            <person name="Gonzalez J."/>
            <person name="Henrissat B."/>
            <person name="Kuo A."/>
            <person name="Liang C."/>
            <person name="Lipzen A."/>
            <person name="Lutzoni F."/>
            <person name="Magnuson J."/>
            <person name="Mondo S."/>
            <person name="Nolan M."/>
            <person name="Ohm R."/>
            <person name="Pangilinan J."/>
            <person name="Park H.-J."/>
            <person name="Ramirez L."/>
            <person name="Alfaro M."/>
            <person name="Sun H."/>
            <person name="Tritt A."/>
            <person name="Yoshinaga Y."/>
            <person name="Zwiers L.-H."/>
            <person name="Turgeon B."/>
            <person name="Goodwin S."/>
            <person name="Spatafora J."/>
            <person name="Crous P."/>
            <person name="Grigoriev I."/>
        </authorList>
    </citation>
    <scope>NUCLEOTIDE SEQUENCE</scope>
    <source>
        <strain evidence="4">CBS 122681</strain>
    </source>
</reference>
<protein>
    <recommendedName>
        <fullName evidence="3">DUF6594 domain-containing protein</fullName>
    </recommendedName>
</protein>
<feature type="transmembrane region" description="Helical" evidence="2">
    <location>
        <begin position="278"/>
        <end position="296"/>
    </location>
</feature>